<evidence type="ECO:0000256" key="5">
    <source>
        <dbReference type="ARBA" id="ARBA00023031"/>
    </source>
</evidence>
<dbReference type="EMBL" id="EU096520">
    <property type="protein sequence ID" value="ABW80579.1"/>
    <property type="molecule type" value="Genomic_DNA"/>
</dbReference>
<dbReference type="InterPro" id="IPR051596">
    <property type="entry name" value="Caulimoviridae_Movement"/>
</dbReference>
<dbReference type="GO" id="GO:0046740">
    <property type="term" value="P:transport of virus in host, cell to cell"/>
    <property type="evidence" value="ECO:0007669"/>
    <property type="project" value="UniProtKB-KW"/>
</dbReference>
<dbReference type="Pfam" id="PF01107">
    <property type="entry name" value="MP"/>
    <property type="match status" value="1"/>
</dbReference>
<evidence type="ECO:0000256" key="3">
    <source>
        <dbReference type="ARBA" id="ARBA00014660"/>
    </source>
</evidence>
<accession>A9UD01</accession>
<comment type="similarity">
    <text evidence="2">Belongs to the caulimoviridae movement protein family.</text>
</comment>
<dbReference type="PANTHER" id="PTHR47599">
    <property type="entry name" value="CELL-TO-CELL MOVEMENT PROTEIN"/>
    <property type="match status" value="1"/>
</dbReference>
<evidence type="ECO:0000256" key="6">
    <source>
        <dbReference type="ARBA" id="ARBA00023054"/>
    </source>
</evidence>
<dbReference type="PANTHER" id="PTHR47599:SF3">
    <property type="entry name" value="CELL-TO-CELL MOVEMENT PROTEIN"/>
    <property type="match status" value="1"/>
</dbReference>
<evidence type="ECO:0000256" key="4">
    <source>
        <dbReference type="ARBA" id="ARBA00022448"/>
    </source>
</evidence>
<name>A9UD01_DMV</name>
<evidence type="ECO:0000256" key="2">
    <source>
        <dbReference type="ARBA" id="ARBA00009255"/>
    </source>
</evidence>
<comment type="subcellular location">
    <subcellularLocation>
        <location evidence="1">Host cell junction</location>
        <location evidence="1">Host plasmodesma</location>
    </subcellularLocation>
</comment>
<evidence type="ECO:0000256" key="7">
    <source>
        <dbReference type="ARBA" id="ARBA00023081"/>
    </source>
</evidence>
<reference evidence="10" key="1">
    <citation type="journal article" date="2008" name="Arch. Virol.">
        <title>Genome structure and organization of a member of a novel and distinct species of the genus Caulimovirus associated with dahlia mosaic.</title>
        <authorList>
            <person name="Pahalawatta V."/>
            <person name="Druffel K.L."/>
            <person name="Wyatt S.D."/>
            <person name="Eastwell K.C."/>
            <person name="Pappu H.R."/>
            <person name="Pappu H.R."/>
        </authorList>
    </citation>
    <scope>NUCLEOTIDE SEQUENCE</scope>
    <source>
        <strain evidence="10">D10</strain>
    </source>
</reference>
<dbReference type="GO" id="GO:0044219">
    <property type="term" value="C:host cell plasmodesma"/>
    <property type="evidence" value="ECO:0007669"/>
    <property type="project" value="UniProtKB-SubCell"/>
</dbReference>
<comment type="function">
    <text evidence="8">Transports viral genome to neighboring plant cells directly through plasmosdesmata, without any budding. The movement protein allows efficient cell to cell propagation, by bypassing the host cell wall barrier. Acts by forming tubules structures that increase the size exclusion limit (SEL) of plasmodesmata, thereby allowing viral ribonucleocapsids to spread directly to neighboring cells.</text>
</comment>
<evidence type="ECO:0000313" key="10">
    <source>
        <dbReference type="EMBL" id="ABW80579.1"/>
    </source>
</evidence>
<proteinExistence type="inferred from homology"/>
<keyword evidence="4" id="KW-0813">Transport</keyword>
<protein>
    <recommendedName>
        <fullName evidence="3">Movement protein</fullName>
    </recommendedName>
    <alternativeName>
        <fullName evidence="9">Cell-to-cell transport protein</fullName>
    </alternativeName>
</protein>
<keyword evidence="7" id="KW-1031">Host cell junction</keyword>
<keyword evidence="5" id="KW-0916">Viral movement protein</keyword>
<organism evidence="10">
    <name type="scientific">Dahlia mosaic virus</name>
    <name type="common">DMV</name>
    <dbReference type="NCBI Taxonomy" id="213888"/>
    <lineage>
        <taxon>Viruses</taxon>
        <taxon>Riboviria</taxon>
        <taxon>Pararnavirae</taxon>
        <taxon>Artverviricota</taxon>
        <taxon>Revtraviricetes</taxon>
        <taxon>Ortervirales</taxon>
        <taxon>Caulimoviridae</taxon>
        <taxon>Caulimovirus</taxon>
        <taxon>Caulimovirus tessellodahliae</taxon>
    </lineage>
</organism>
<keyword evidence="6" id="KW-0175">Coiled coil</keyword>
<evidence type="ECO:0000256" key="9">
    <source>
        <dbReference type="ARBA" id="ARBA00030527"/>
    </source>
</evidence>
<dbReference type="InterPro" id="IPR028919">
    <property type="entry name" value="Viral_movement"/>
</dbReference>
<evidence type="ECO:0000256" key="1">
    <source>
        <dbReference type="ARBA" id="ARBA00004621"/>
    </source>
</evidence>
<evidence type="ECO:0000256" key="8">
    <source>
        <dbReference type="ARBA" id="ARBA00024940"/>
    </source>
</evidence>
<sequence length="330" mass="38040">MDRKDLFNINKDDSEESFDQETTEVINFSETNKGFVSDYMINSDYLEQIMKLKLKLDTKQVFNQPSNIQRLVSKAFSRKNNIFYCFNTEELSVDIKDTTGELYLPLLTKGEIARRLLTIKPELRKTMNMVHIGAVKILLKAQFRDGINFPIKMALVDNRIINRQDALLGAVQGNLAYGKFMFTVYPKFALHRDSKDFDKTLSFIHQCERTDLMEPGNKVFTINYLISYALTNSTHSIEYKEKESITLDDVFSEIGTVEGSKFAEPSQIQENWAIDIAREKQTLGFQPRNSFTGIPLQIGESSRNTEKQLIRSMSEKVDMYGEILRELIGK</sequence>